<proteinExistence type="predicted"/>
<evidence type="ECO:0000313" key="3">
    <source>
        <dbReference type="Proteomes" id="UP000237883"/>
    </source>
</evidence>
<dbReference type="KEGG" id="mdv:C5Q96_06995"/>
<evidence type="ECO:0008006" key="4">
    <source>
        <dbReference type="Google" id="ProtNLM"/>
    </source>
</evidence>
<sequence length="203" mass="23654">MDWNKLEVEYITTNTSYAKLAAKYQTSARTVSEYARRHEWKEKRRKYVSDTVGKAVERVSKLESIDLSKEIGIVHNLSNIMSDALLDPKQFNRYLVEETEYNSDGFPVSKKTVEKKYKRVDFKQVKDAANALQAIEKMRRSMETILTFQEKENLKLAKKRIRLEERKVKLLEAEAENKNISVEEAESIVLVNLSDEEVAEVEE</sequence>
<keyword evidence="1" id="KW-0175">Coiled coil</keyword>
<name>A0A2S0L5Q1_9FIRM</name>
<keyword evidence="3" id="KW-1185">Reference proteome</keyword>
<accession>A0A2S0L5Q1</accession>
<feature type="coiled-coil region" evidence="1">
    <location>
        <begin position="146"/>
        <end position="188"/>
    </location>
</feature>
<dbReference type="OrthoDB" id="7358785at2"/>
<dbReference type="Proteomes" id="UP000237883">
    <property type="component" value="Chromosome"/>
</dbReference>
<gene>
    <name evidence="2" type="ORF">C5Q96_06995</name>
</gene>
<protein>
    <recommendedName>
        <fullName evidence="4">Terminase</fullName>
    </recommendedName>
</protein>
<dbReference type="AlphaFoldDB" id="A0A2S0L5Q1"/>
<evidence type="ECO:0000313" key="2">
    <source>
        <dbReference type="EMBL" id="AVM48607.1"/>
    </source>
</evidence>
<dbReference type="RefSeq" id="WP_106057662.1">
    <property type="nucleotide sequence ID" value="NZ_CP027228.1"/>
</dbReference>
<reference evidence="3" key="1">
    <citation type="submission" date="2018-02" db="EMBL/GenBank/DDBJ databases">
        <authorList>
            <person name="Holder M.E."/>
            <person name="Ajami N.J."/>
            <person name="Petrosino J.F."/>
        </authorList>
    </citation>
    <scope>NUCLEOTIDE SEQUENCE [LARGE SCALE GENOMIC DNA]</scope>
    <source>
        <strain evidence="3">CCUG 47132</strain>
    </source>
</reference>
<dbReference type="GeneID" id="78392009"/>
<organism evidence="2 3">
    <name type="scientific">Mogibacterium diversum</name>
    <dbReference type="NCBI Taxonomy" id="114527"/>
    <lineage>
        <taxon>Bacteria</taxon>
        <taxon>Bacillati</taxon>
        <taxon>Bacillota</taxon>
        <taxon>Clostridia</taxon>
        <taxon>Peptostreptococcales</taxon>
        <taxon>Anaerovoracaceae</taxon>
        <taxon>Mogibacterium</taxon>
    </lineage>
</organism>
<dbReference type="EMBL" id="CP027228">
    <property type="protein sequence ID" value="AVM48607.1"/>
    <property type="molecule type" value="Genomic_DNA"/>
</dbReference>
<evidence type="ECO:0000256" key="1">
    <source>
        <dbReference type="SAM" id="Coils"/>
    </source>
</evidence>